<dbReference type="InterPro" id="IPR011990">
    <property type="entry name" value="TPR-like_helical_dom_sf"/>
</dbReference>
<dbReference type="Gene3D" id="1.25.40.10">
    <property type="entry name" value="Tetratricopeptide repeat domain"/>
    <property type="match status" value="2"/>
</dbReference>
<accession>A0AAW6E092</accession>
<dbReference type="PANTHER" id="PTHR44943:SF8">
    <property type="entry name" value="TPR REPEAT-CONTAINING PROTEIN MJ0263"/>
    <property type="match status" value="1"/>
</dbReference>
<gene>
    <name evidence="4" type="ORF">PNV70_03645</name>
</gene>
<dbReference type="PANTHER" id="PTHR44943">
    <property type="entry name" value="CELLULOSE SYNTHASE OPERON PROTEIN C"/>
    <property type="match status" value="1"/>
</dbReference>
<evidence type="ECO:0000256" key="3">
    <source>
        <dbReference type="PROSITE-ProRule" id="PRU00339"/>
    </source>
</evidence>
<dbReference type="PROSITE" id="PS50293">
    <property type="entry name" value="TPR_REGION"/>
    <property type="match status" value="1"/>
</dbReference>
<dbReference type="SUPFAM" id="SSF48452">
    <property type="entry name" value="TPR-like"/>
    <property type="match status" value="3"/>
</dbReference>
<keyword evidence="2 3" id="KW-0802">TPR repeat</keyword>
<dbReference type="Pfam" id="PF13414">
    <property type="entry name" value="TPR_11"/>
    <property type="match status" value="1"/>
</dbReference>
<dbReference type="Proteomes" id="UP001211421">
    <property type="component" value="Unassembled WGS sequence"/>
</dbReference>
<feature type="repeat" description="TPR" evidence="3">
    <location>
        <begin position="42"/>
        <end position="75"/>
    </location>
</feature>
<comment type="caution">
    <text evidence="4">The sequence shown here is derived from an EMBL/GenBank/DDBJ whole genome shotgun (WGS) entry which is preliminary data.</text>
</comment>
<sequence length="492" mass="56143">MIEVNEQLAEVISNSRVAFINGQMAEAFKLAKEAIKLDENCADAYQCAANVCMSLSRYEDAIEYYQKAVNCDPNNGNRYFSLGYAQASVNKIAEAMQNFAKADELGLNEDAAGQMYHILGIVNQEFGKLDDALINLKKSELIIPADMDILKRKAVIYGLLDEITNGLQTANQMKLLAPSDYSGYQAAYILLKQAGRIDDAFKELRYARMNLPSFPFALCGDMVNYELVKHEQDGDTIHFEKALAYIKHFLKKEKPSIADVVECYLTAADLYLQLEDAEKVIECLTAAEKPVFSYNNGVLFGEYTPQQLDPNSILNEMNANLYRYEQLSVEQLEAMRKSGTYITPTEESKADNEEYKLTDETFDISVEDRDRINRMYIGAYTLLEDNRKIMYYALELQKSQEPSMVELGWYTEARAMRDLNLDGWQDQYGSVIKKLRNNILKDPTDINAMILRVRCLIDTEQFDEAEEKCKYLKEELQKPLMEELNEAKNGGK</sequence>
<name>A0AAW6E092_9FIRM</name>
<dbReference type="InterPro" id="IPR019734">
    <property type="entry name" value="TPR_rpt"/>
</dbReference>
<proteinExistence type="predicted"/>
<evidence type="ECO:0000313" key="4">
    <source>
        <dbReference type="EMBL" id="MDB8741160.1"/>
    </source>
</evidence>
<dbReference type="InterPro" id="IPR051685">
    <property type="entry name" value="Ycf3/AcsC/BcsC/TPR_MFPF"/>
</dbReference>
<dbReference type="SMART" id="SM00028">
    <property type="entry name" value="TPR"/>
    <property type="match status" value="3"/>
</dbReference>
<reference evidence="4" key="1">
    <citation type="submission" date="2023-01" db="EMBL/GenBank/DDBJ databases">
        <title>Human gut microbiome strain richness.</title>
        <authorList>
            <person name="Chen-Liaw A."/>
        </authorList>
    </citation>
    <scope>NUCLEOTIDE SEQUENCE</scope>
    <source>
        <strain evidence="4">D59st1_B8_D59t2_181005</strain>
    </source>
</reference>
<evidence type="ECO:0000256" key="1">
    <source>
        <dbReference type="ARBA" id="ARBA00022737"/>
    </source>
</evidence>
<dbReference type="EMBL" id="JAQMLS010000002">
    <property type="protein sequence ID" value="MDB8741160.1"/>
    <property type="molecule type" value="Genomic_DNA"/>
</dbReference>
<dbReference type="PROSITE" id="PS50005">
    <property type="entry name" value="TPR"/>
    <property type="match status" value="1"/>
</dbReference>
<evidence type="ECO:0000313" key="5">
    <source>
        <dbReference type="Proteomes" id="UP001211421"/>
    </source>
</evidence>
<dbReference type="AlphaFoldDB" id="A0AAW6E092"/>
<organism evidence="4 5">
    <name type="scientific">Ruminococcus bicirculans</name>
    <name type="common">ex Wegman et al. 2014</name>
    <dbReference type="NCBI Taxonomy" id="1160721"/>
    <lineage>
        <taxon>Bacteria</taxon>
        <taxon>Bacillati</taxon>
        <taxon>Bacillota</taxon>
        <taxon>Clostridia</taxon>
        <taxon>Eubacteriales</taxon>
        <taxon>Oscillospiraceae</taxon>
        <taxon>Ruminococcus</taxon>
    </lineage>
</organism>
<keyword evidence="1" id="KW-0677">Repeat</keyword>
<protein>
    <submittedName>
        <fullName evidence="4">Tetratricopeptide repeat protein</fullName>
    </submittedName>
</protein>
<dbReference type="RefSeq" id="WP_195551147.1">
    <property type="nucleotide sequence ID" value="NZ_CAKVTF010000009.1"/>
</dbReference>
<evidence type="ECO:0000256" key="2">
    <source>
        <dbReference type="ARBA" id="ARBA00022803"/>
    </source>
</evidence>